<accession>A0A5C4LHS8</accession>
<keyword evidence="2" id="KW-1185">Reference proteome</keyword>
<evidence type="ECO:0000313" key="2">
    <source>
        <dbReference type="Proteomes" id="UP000305267"/>
    </source>
</evidence>
<dbReference type="OrthoDB" id="7269818at2"/>
<dbReference type="EMBL" id="VDDA01000006">
    <property type="protein sequence ID" value="TNC12351.1"/>
    <property type="molecule type" value="Genomic_DNA"/>
</dbReference>
<gene>
    <name evidence="1" type="ORF">FF100_16105</name>
</gene>
<comment type="caution">
    <text evidence="1">The sequence shown here is derived from an EMBL/GenBank/DDBJ whole genome shotgun (WGS) entry which is preliminary data.</text>
</comment>
<dbReference type="RefSeq" id="WP_139036708.1">
    <property type="nucleotide sequence ID" value="NZ_VDDA01000006.1"/>
</dbReference>
<sequence>MERPRSVGIAWYEPGDYPRLRAVMADAGLPESYATWQMSAIQVEREVSRSGVAVARVRIEPEAFLAWCGERGVPPDAKARAAFVREAHEAQGSDAGSRG</sequence>
<name>A0A5C4LHS8_9HYPH</name>
<evidence type="ECO:0000313" key="1">
    <source>
        <dbReference type="EMBL" id="TNC12351.1"/>
    </source>
</evidence>
<dbReference type="AlphaFoldDB" id="A0A5C4LHS8"/>
<organism evidence="1 2">
    <name type="scientific">Methylobacterium terricola</name>
    <dbReference type="NCBI Taxonomy" id="2583531"/>
    <lineage>
        <taxon>Bacteria</taxon>
        <taxon>Pseudomonadati</taxon>
        <taxon>Pseudomonadota</taxon>
        <taxon>Alphaproteobacteria</taxon>
        <taxon>Hyphomicrobiales</taxon>
        <taxon>Methylobacteriaceae</taxon>
        <taxon>Methylobacterium</taxon>
    </lineage>
</organism>
<proteinExistence type="predicted"/>
<reference evidence="1 2" key="1">
    <citation type="submission" date="2019-06" db="EMBL/GenBank/DDBJ databases">
        <title>Genome of Methylobacterium sp. 17Sr1-39.</title>
        <authorList>
            <person name="Seo T."/>
        </authorList>
    </citation>
    <scope>NUCLEOTIDE SEQUENCE [LARGE SCALE GENOMIC DNA]</scope>
    <source>
        <strain evidence="1 2">17Sr1-39</strain>
    </source>
</reference>
<protein>
    <submittedName>
        <fullName evidence="1">Uncharacterized protein</fullName>
    </submittedName>
</protein>
<dbReference type="Proteomes" id="UP000305267">
    <property type="component" value="Unassembled WGS sequence"/>
</dbReference>